<dbReference type="KEGG" id="nnv:QNH39_03650"/>
<gene>
    <name evidence="1" type="ORF">QNH39_03650</name>
</gene>
<dbReference type="Pfam" id="PF19524">
    <property type="entry name" value="DUF6054"/>
    <property type="match status" value="1"/>
</dbReference>
<dbReference type="InterPro" id="IPR046117">
    <property type="entry name" value="DUF6054"/>
</dbReference>
<dbReference type="Proteomes" id="UP001178288">
    <property type="component" value="Chromosome"/>
</dbReference>
<accession>A0AA95MNH1</accession>
<dbReference type="AlphaFoldDB" id="A0AA95MNH1"/>
<name>A0AA95MNH1_9BACI</name>
<proteinExistence type="predicted"/>
<dbReference type="RefSeq" id="WP_066148165.1">
    <property type="nucleotide sequence ID" value="NZ_CP126114.1"/>
</dbReference>
<sequence>MDVSEIVVSITPIEASNKVEQAIVNGSISGTLIDRYHRSIGDREIIVLVLEKFYFRSNNRGSMTVTIDNFEAATKVHAAASGTGQGAIFRFDWGAGNSFINSVLDTLEPYKVE</sequence>
<evidence type="ECO:0000313" key="1">
    <source>
        <dbReference type="EMBL" id="WHY86971.1"/>
    </source>
</evidence>
<keyword evidence="2" id="KW-1185">Reference proteome</keyword>
<dbReference type="EMBL" id="CP126114">
    <property type="protein sequence ID" value="WHY86971.1"/>
    <property type="molecule type" value="Genomic_DNA"/>
</dbReference>
<protein>
    <submittedName>
        <fullName evidence="1">DUF6054 family protein</fullName>
    </submittedName>
</protein>
<organism evidence="1 2">
    <name type="scientific">Neobacillus novalis</name>
    <dbReference type="NCBI Taxonomy" id="220687"/>
    <lineage>
        <taxon>Bacteria</taxon>
        <taxon>Bacillati</taxon>
        <taxon>Bacillota</taxon>
        <taxon>Bacilli</taxon>
        <taxon>Bacillales</taxon>
        <taxon>Bacillaceae</taxon>
        <taxon>Neobacillus</taxon>
    </lineage>
</organism>
<reference evidence="1" key="1">
    <citation type="submission" date="2023-05" db="EMBL/GenBank/DDBJ databases">
        <title>Comparative genomics of Bacillaceae isolates and their secondary metabolite potential.</title>
        <authorList>
            <person name="Song L."/>
            <person name="Nielsen L.J."/>
            <person name="Mohite O."/>
            <person name="Xu X."/>
            <person name="Weber T."/>
            <person name="Kovacs A.T."/>
        </authorList>
    </citation>
    <scope>NUCLEOTIDE SEQUENCE</scope>
    <source>
        <strain evidence="1">XLM17</strain>
    </source>
</reference>
<evidence type="ECO:0000313" key="2">
    <source>
        <dbReference type="Proteomes" id="UP001178288"/>
    </source>
</evidence>